<dbReference type="CDD" id="cd02440">
    <property type="entry name" value="AdoMet_MTases"/>
    <property type="match status" value="1"/>
</dbReference>
<feature type="non-terminal residue" evidence="5">
    <location>
        <position position="87"/>
    </location>
</feature>
<name>A0A422QI25_9BURK</name>
<keyword evidence="6" id="KW-1185">Reference proteome</keyword>
<proteinExistence type="predicted"/>
<keyword evidence="3" id="KW-0949">S-adenosyl-L-methionine</keyword>
<keyword evidence="4" id="KW-0732">Signal</keyword>
<reference evidence="5" key="1">
    <citation type="submission" date="2014-10" db="EMBL/GenBank/DDBJ databases">
        <title>Massilia sp. genome.</title>
        <authorList>
            <person name="Xu B."/>
            <person name="Dai L."/>
            <person name="Huang Z."/>
        </authorList>
    </citation>
    <scope>NUCLEOTIDE SEQUENCE [LARGE SCALE GENOMIC DNA]</scope>
    <source>
        <strain evidence="5">CFS-1</strain>
    </source>
</reference>
<dbReference type="SUPFAM" id="SSF53335">
    <property type="entry name" value="S-adenosyl-L-methionine-dependent methyltransferases"/>
    <property type="match status" value="1"/>
</dbReference>
<dbReference type="PANTHER" id="PTHR13610:SF11">
    <property type="entry name" value="METHYLTRANSFERASE DOMAIN-CONTAINING PROTEIN"/>
    <property type="match status" value="1"/>
</dbReference>
<dbReference type="InterPro" id="IPR006311">
    <property type="entry name" value="TAT_signal"/>
</dbReference>
<evidence type="ECO:0000256" key="4">
    <source>
        <dbReference type="SAM" id="SignalP"/>
    </source>
</evidence>
<accession>A0A422QI25</accession>
<protein>
    <submittedName>
        <fullName evidence="5">SAM-dependent methyltransferase</fullName>
    </submittedName>
</protein>
<evidence type="ECO:0000256" key="3">
    <source>
        <dbReference type="ARBA" id="ARBA00022691"/>
    </source>
</evidence>
<dbReference type="InterPro" id="IPR029063">
    <property type="entry name" value="SAM-dependent_MTases_sf"/>
</dbReference>
<dbReference type="Gene3D" id="3.40.50.150">
    <property type="entry name" value="Vaccinia Virus protein VP39"/>
    <property type="match status" value="1"/>
</dbReference>
<evidence type="ECO:0000256" key="1">
    <source>
        <dbReference type="ARBA" id="ARBA00022603"/>
    </source>
</evidence>
<keyword evidence="1 5" id="KW-0489">Methyltransferase</keyword>
<evidence type="ECO:0000313" key="5">
    <source>
        <dbReference type="EMBL" id="RNF29625.1"/>
    </source>
</evidence>
<dbReference type="GO" id="GO:0032259">
    <property type="term" value="P:methylation"/>
    <property type="evidence" value="ECO:0007669"/>
    <property type="project" value="UniProtKB-KW"/>
</dbReference>
<sequence length="87" mass="9243">MHERRTLLHGAAALAGLALAPATTLPAFAQRPLPKVPYVTTPQDIVDRMLSMAQVGRDDVVYDLGCGDGRIVISAARRYGARGVGID</sequence>
<dbReference type="PANTHER" id="PTHR13610">
    <property type="entry name" value="METHYLTRANSFERASE DOMAIN-CONTAINING PROTEIN"/>
    <property type="match status" value="1"/>
</dbReference>
<evidence type="ECO:0000256" key="2">
    <source>
        <dbReference type="ARBA" id="ARBA00022679"/>
    </source>
</evidence>
<dbReference type="Proteomes" id="UP000283254">
    <property type="component" value="Unassembled WGS sequence"/>
</dbReference>
<keyword evidence="2" id="KW-0808">Transferase</keyword>
<dbReference type="PROSITE" id="PS51318">
    <property type="entry name" value="TAT"/>
    <property type="match status" value="1"/>
</dbReference>
<dbReference type="EMBL" id="JSAB01000183">
    <property type="protein sequence ID" value="RNF29625.1"/>
    <property type="molecule type" value="Genomic_DNA"/>
</dbReference>
<dbReference type="InterPro" id="IPR026170">
    <property type="entry name" value="FAM173A/B"/>
</dbReference>
<organism evidence="5 6">
    <name type="scientific">Massilia aurea</name>
    <dbReference type="NCBI Taxonomy" id="373040"/>
    <lineage>
        <taxon>Bacteria</taxon>
        <taxon>Pseudomonadati</taxon>
        <taxon>Pseudomonadota</taxon>
        <taxon>Betaproteobacteria</taxon>
        <taxon>Burkholderiales</taxon>
        <taxon>Oxalobacteraceae</taxon>
        <taxon>Telluria group</taxon>
        <taxon>Massilia</taxon>
    </lineage>
</organism>
<dbReference type="GO" id="GO:0016279">
    <property type="term" value="F:protein-lysine N-methyltransferase activity"/>
    <property type="evidence" value="ECO:0007669"/>
    <property type="project" value="InterPro"/>
</dbReference>
<evidence type="ECO:0000313" key="6">
    <source>
        <dbReference type="Proteomes" id="UP000283254"/>
    </source>
</evidence>
<gene>
    <name evidence="5" type="ORF">NM04_16925</name>
</gene>
<feature type="chain" id="PRO_5018980030" evidence="4">
    <location>
        <begin position="30"/>
        <end position="87"/>
    </location>
</feature>
<feature type="signal peptide" evidence="4">
    <location>
        <begin position="1"/>
        <end position="29"/>
    </location>
</feature>
<comment type="caution">
    <text evidence="5">The sequence shown here is derived from an EMBL/GenBank/DDBJ whole genome shotgun (WGS) entry which is preliminary data.</text>
</comment>
<dbReference type="AlphaFoldDB" id="A0A422QI25"/>